<evidence type="ECO:0000313" key="4">
    <source>
        <dbReference type="EMBL" id="CAE1275442.1"/>
    </source>
</evidence>
<reference evidence="4" key="1">
    <citation type="submission" date="2021-01" db="EMBL/GenBank/DDBJ databases">
        <authorList>
            <person name="Li R."/>
            <person name="Bekaert M."/>
        </authorList>
    </citation>
    <scope>NUCLEOTIDE SEQUENCE</scope>
    <source>
        <strain evidence="4">Farmed</strain>
    </source>
</reference>
<dbReference type="OrthoDB" id="48988at2759"/>
<dbReference type="PANTHER" id="PTHR43364:SF4">
    <property type="entry name" value="NAD(P)-LINKED OXIDOREDUCTASE SUPERFAMILY PROTEIN"/>
    <property type="match status" value="1"/>
</dbReference>
<dbReference type="SUPFAM" id="SSF51430">
    <property type="entry name" value="NAD(P)-linked oxidoreductase"/>
    <property type="match status" value="1"/>
</dbReference>
<dbReference type="InterPro" id="IPR036812">
    <property type="entry name" value="NAD(P)_OxRdtase_dom_sf"/>
</dbReference>
<protein>
    <recommendedName>
        <fullName evidence="3">NADP-dependent oxidoreductase domain-containing protein</fullName>
    </recommendedName>
</protein>
<name>A0A812CLM8_ACAPH</name>
<feature type="domain" description="NADP-dependent oxidoreductase" evidence="3">
    <location>
        <begin position="34"/>
        <end position="352"/>
    </location>
</feature>
<comment type="similarity">
    <text evidence="2">Belongs to the aldo/keto reductase family. Aldo/keto reductase 2 subfamily.</text>
</comment>
<dbReference type="Proteomes" id="UP000597762">
    <property type="component" value="Unassembled WGS sequence"/>
</dbReference>
<dbReference type="Gene3D" id="3.20.20.100">
    <property type="entry name" value="NADP-dependent oxidoreductase domain"/>
    <property type="match status" value="1"/>
</dbReference>
<evidence type="ECO:0000256" key="1">
    <source>
        <dbReference type="ARBA" id="ARBA00023002"/>
    </source>
</evidence>
<dbReference type="InterPro" id="IPR023210">
    <property type="entry name" value="NADP_OxRdtase_dom"/>
</dbReference>
<dbReference type="CDD" id="cd19081">
    <property type="entry name" value="AKR_AKR9C1"/>
    <property type="match status" value="1"/>
</dbReference>
<accession>A0A812CLM8</accession>
<dbReference type="EMBL" id="CAHIKZ030001835">
    <property type="protein sequence ID" value="CAE1275442.1"/>
    <property type="molecule type" value="Genomic_DNA"/>
</dbReference>
<dbReference type="Pfam" id="PF00248">
    <property type="entry name" value="Aldo_ket_red"/>
    <property type="match status" value="1"/>
</dbReference>
<keyword evidence="1" id="KW-0560">Oxidoreductase</keyword>
<proteinExistence type="inferred from homology"/>
<dbReference type="FunFam" id="3.20.20.100:FF:000004">
    <property type="entry name" value="Oxidoreductase, aldo/keto reductase"/>
    <property type="match status" value="1"/>
</dbReference>
<dbReference type="GO" id="GO:0005829">
    <property type="term" value="C:cytosol"/>
    <property type="evidence" value="ECO:0007669"/>
    <property type="project" value="UniProtKB-ARBA"/>
</dbReference>
<evidence type="ECO:0000259" key="3">
    <source>
        <dbReference type="Pfam" id="PF00248"/>
    </source>
</evidence>
<organism evidence="4 5">
    <name type="scientific">Acanthosepion pharaonis</name>
    <name type="common">Pharaoh cuttlefish</name>
    <name type="synonym">Sepia pharaonis</name>
    <dbReference type="NCBI Taxonomy" id="158019"/>
    <lineage>
        <taxon>Eukaryota</taxon>
        <taxon>Metazoa</taxon>
        <taxon>Spiralia</taxon>
        <taxon>Lophotrochozoa</taxon>
        <taxon>Mollusca</taxon>
        <taxon>Cephalopoda</taxon>
        <taxon>Coleoidea</taxon>
        <taxon>Decapodiformes</taxon>
        <taxon>Sepiida</taxon>
        <taxon>Sepiina</taxon>
        <taxon>Sepiidae</taxon>
        <taxon>Acanthosepion</taxon>
    </lineage>
</organism>
<gene>
    <name evidence="4" type="ORF">SPHA_39474</name>
</gene>
<evidence type="ECO:0000313" key="5">
    <source>
        <dbReference type="Proteomes" id="UP000597762"/>
    </source>
</evidence>
<dbReference type="GO" id="GO:0016491">
    <property type="term" value="F:oxidoreductase activity"/>
    <property type="evidence" value="ECO:0007669"/>
    <property type="project" value="UniProtKB-KW"/>
</dbReference>
<dbReference type="PANTHER" id="PTHR43364">
    <property type="entry name" value="NADH-SPECIFIC METHYLGLYOXAL REDUCTASE-RELATED"/>
    <property type="match status" value="1"/>
</dbReference>
<dbReference type="AlphaFoldDB" id="A0A812CLM8"/>
<comment type="caution">
    <text evidence="4">The sequence shown here is derived from an EMBL/GenBank/DDBJ whole genome shotgun (WGS) entry which is preliminary data.</text>
</comment>
<evidence type="ECO:0000256" key="2">
    <source>
        <dbReference type="ARBA" id="ARBA00038157"/>
    </source>
</evidence>
<keyword evidence="5" id="KW-1185">Reference proteome</keyword>
<sequence>MSSECKDKLSPNQGNEHERFVYKNLGKSGLKVSNICLGGFTFGESQFALPGQSDEKLSHEIMDIFVEHGGNFFDTANVYGNGNSEKIIGTWLSKRDREQFVIATKCRFSKTVLEPKFPNCWGLSRKHIFQAVENSLSNLQSHYIDLYQMHCWDSTVPIEETLMAFNDLVRSGKILYFGVSNMKGWMLQKIVDTCKYMGLSPVLSLQQQYNLLCRESELEAFEVCEKENIGVLPWGALKSGLLTGKFKTGMAPAQNTRIRYLQDAKPFGEIGDTWEAYDKNEKYWKLMEELDLIAKAHDKTVTQVTLRWLLQKDIVTSVIIGAKRIDQLKENIGAAYGWELSSEEMGRLDAVSQYDTIKYPYRFIDMLNSK</sequence>
<dbReference type="InterPro" id="IPR050523">
    <property type="entry name" value="AKR_Detox_Biosynth"/>
</dbReference>